<dbReference type="AlphaFoldDB" id="A0A5C3N3B5"/>
<evidence type="ECO:0000313" key="2">
    <source>
        <dbReference type="Proteomes" id="UP000305948"/>
    </source>
</evidence>
<dbReference type="EMBL" id="ML213512">
    <property type="protein sequence ID" value="TFK50926.1"/>
    <property type="molecule type" value="Genomic_DNA"/>
</dbReference>
<dbReference type="Proteomes" id="UP000305948">
    <property type="component" value="Unassembled WGS sequence"/>
</dbReference>
<accession>A0A5C3N3B5</accession>
<protein>
    <submittedName>
        <fullName evidence="1">Uncharacterized protein</fullName>
    </submittedName>
</protein>
<proteinExistence type="predicted"/>
<reference evidence="1 2" key="1">
    <citation type="journal article" date="2019" name="Nat. Ecol. Evol.">
        <title>Megaphylogeny resolves global patterns of mushroom evolution.</title>
        <authorList>
            <person name="Varga T."/>
            <person name="Krizsan K."/>
            <person name="Foldi C."/>
            <person name="Dima B."/>
            <person name="Sanchez-Garcia M."/>
            <person name="Sanchez-Ramirez S."/>
            <person name="Szollosi G.J."/>
            <person name="Szarkandi J.G."/>
            <person name="Papp V."/>
            <person name="Albert L."/>
            <person name="Andreopoulos W."/>
            <person name="Angelini C."/>
            <person name="Antonin V."/>
            <person name="Barry K.W."/>
            <person name="Bougher N.L."/>
            <person name="Buchanan P."/>
            <person name="Buyck B."/>
            <person name="Bense V."/>
            <person name="Catcheside P."/>
            <person name="Chovatia M."/>
            <person name="Cooper J."/>
            <person name="Damon W."/>
            <person name="Desjardin D."/>
            <person name="Finy P."/>
            <person name="Geml J."/>
            <person name="Haridas S."/>
            <person name="Hughes K."/>
            <person name="Justo A."/>
            <person name="Karasinski D."/>
            <person name="Kautmanova I."/>
            <person name="Kiss B."/>
            <person name="Kocsube S."/>
            <person name="Kotiranta H."/>
            <person name="LaButti K.M."/>
            <person name="Lechner B.E."/>
            <person name="Liimatainen K."/>
            <person name="Lipzen A."/>
            <person name="Lukacs Z."/>
            <person name="Mihaltcheva S."/>
            <person name="Morgado L.N."/>
            <person name="Niskanen T."/>
            <person name="Noordeloos M.E."/>
            <person name="Ohm R.A."/>
            <person name="Ortiz-Santana B."/>
            <person name="Ovrebo C."/>
            <person name="Racz N."/>
            <person name="Riley R."/>
            <person name="Savchenko A."/>
            <person name="Shiryaev A."/>
            <person name="Soop K."/>
            <person name="Spirin V."/>
            <person name="Szebenyi C."/>
            <person name="Tomsovsky M."/>
            <person name="Tulloss R.E."/>
            <person name="Uehling J."/>
            <person name="Grigoriev I.V."/>
            <person name="Vagvolgyi C."/>
            <person name="Papp T."/>
            <person name="Martin F.M."/>
            <person name="Miettinen O."/>
            <person name="Hibbett D.S."/>
            <person name="Nagy L.G."/>
        </authorList>
    </citation>
    <scope>NUCLEOTIDE SEQUENCE [LARGE SCALE GENOMIC DNA]</scope>
    <source>
        <strain evidence="1 2">OMC1185</strain>
    </source>
</reference>
<evidence type="ECO:0000313" key="1">
    <source>
        <dbReference type="EMBL" id="TFK50926.1"/>
    </source>
</evidence>
<dbReference type="OrthoDB" id="2596179at2759"/>
<keyword evidence="2" id="KW-1185">Reference proteome</keyword>
<sequence length="124" mass="14047">MATTSYVPHIIYSLALTSMSMNMLYQRKLGEAQRASIAAQTTILDSLAQSLRSADNVPEDEIQKLWSLARKKGEMTMDQHAAEIGLKETFFGKKLTAQEAARVEEWERLEIEQLKKAFEEEALP</sequence>
<gene>
    <name evidence="1" type="ORF">OE88DRAFT_1645186</name>
</gene>
<organism evidence="1 2">
    <name type="scientific">Heliocybe sulcata</name>
    <dbReference type="NCBI Taxonomy" id="5364"/>
    <lineage>
        <taxon>Eukaryota</taxon>
        <taxon>Fungi</taxon>
        <taxon>Dikarya</taxon>
        <taxon>Basidiomycota</taxon>
        <taxon>Agaricomycotina</taxon>
        <taxon>Agaricomycetes</taxon>
        <taxon>Gloeophyllales</taxon>
        <taxon>Gloeophyllaceae</taxon>
        <taxon>Heliocybe</taxon>
    </lineage>
</organism>
<name>A0A5C3N3B5_9AGAM</name>